<proteinExistence type="predicted"/>
<name>A0A8S9S5U1_BRACR</name>
<dbReference type="EMBL" id="QGKX02000088">
    <property type="protein sequence ID" value="KAF3588547.1"/>
    <property type="molecule type" value="Genomic_DNA"/>
</dbReference>
<reference evidence="1" key="1">
    <citation type="submission" date="2019-12" db="EMBL/GenBank/DDBJ databases">
        <title>Genome sequencing and annotation of Brassica cretica.</title>
        <authorList>
            <person name="Studholme D.J."/>
            <person name="Sarris P."/>
        </authorList>
    </citation>
    <scope>NUCLEOTIDE SEQUENCE</scope>
    <source>
        <strain evidence="1">PFS-109/04</strain>
        <tissue evidence="1">Leaf</tissue>
    </source>
</reference>
<evidence type="ECO:0000313" key="1">
    <source>
        <dbReference type="EMBL" id="KAF3588547.1"/>
    </source>
</evidence>
<dbReference type="AlphaFoldDB" id="A0A8S9S5U1"/>
<protein>
    <submittedName>
        <fullName evidence="1">Uncharacterized protein</fullName>
    </submittedName>
</protein>
<dbReference type="Proteomes" id="UP000712600">
    <property type="component" value="Unassembled WGS sequence"/>
</dbReference>
<comment type="caution">
    <text evidence="1">The sequence shown here is derived from an EMBL/GenBank/DDBJ whole genome shotgun (WGS) entry which is preliminary data.</text>
</comment>
<organism evidence="1 2">
    <name type="scientific">Brassica cretica</name>
    <name type="common">Mustard</name>
    <dbReference type="NCBI Taxonomy" id="69181"/>
    <lineage>
        <taxon>Eukaryota</taxon>
        <taxon>Viridiplantae</taxon>
        <taxon>Streptophyta</taxon>
        <taxon>Embryophyta</taxon>
        <taxon>Tracheophyta</taxon>
        <taxon>Spermatophyta</taxon>
        <taxon>Magnoliopsida</taxon>
        <taxon>eudicotyledons</taxon>
        <taxon>Gunneridae</taxon>
        <taxon>Pentapetalae</taxon>
        <taxon>rosids</taxon>
        <taxon>malvids</taxon>
        <taxon>Brassicales</taxon>
        <taxon>Brassicaceae</taxon>
        <taxon>Brassiceae</taxon>
        <taxon>Brassica</taxon>
    </lineage>
</organism>
<sequence>MFFNSGDLGYQGINETVDLGFDGSQEGFVLHQIEGFGEYPKGRQNYDCKIGVDLDVVRSIEKVYRTLERGDMEDRFHSMRLEGSDLWSKEVKGMILSNTNTDPNLFESEAKVSLGCRYCMVGRRILLRKVLLWVQRILLHQWFTEITSYQLGGSLRIFMIDQKIFVYDMEGLLLTIYWKSEKHKKAVVLRSQGQLVVKVGSKNGLENNIKKLKIYVPHFDNSANEMVSVVFFSATRRELGLGLLGQVIVLLALQLVPLNQLQRAGLELDKVFRLFIMGKRSEERVWSRVYSAVRGHILAFVCEIGISAGFGKAKDLAEPRFFLWINMFFFWWTGESIYVIFMPMYAGQWYSCFGMEDRGAETRWCQSKKKLDGDLVQHGSSDYGISLYYISKVECNYSGSMFFNSGDLGYQGINETVDLGFDGSQEGFVLHQIEGFGEYQKRRQNYDCKIGVDLDVVRSIEKVYRTLERGDMEDRFHSMRLEGSDLWSKEVKGMILSNTNTDSNLFESEAKASLGCRYCMVGRRILLRKVLLWVQRILLHQWFMEITSYQFGGSLRIFMLDQKIFVYDMEGLLLRIYWKSEKHKKAAVLRSQGQLVVKVGSKNGLENNIKKLKIYVPHFDNSANEMVSVVFFSATRRELGIGLLGQVIVLLALQLVPLNQLQRAGLELDKVFRLFIMGKRYEERVWSRVYSAVRGHILAFVCEIDAGQWYSCFGMEDRGAETRWCQSKKKLDGDLMRGSGIVALEWRIAVQRHDGVKVRRNWMVTWLVIKAITVQRWHKRFGVIGYVVTDWWGRILSTEICKAFNVLLVYRKGF</sequence>
<evidence type="ECO:0000313" key="2">
    <source>
        <dbReference type="Proteomes" id="UP000712600"/>
    </source>
</evidence>
<gene>
    <name evidence="1" type="ORF">F2Q69_00030959</name>
</gene>
<accession>A0A8S9S5U1</accession>